<evidence type="ECO:0000256" key="2">
    <source>
        <dbReference type="SAM" id="Phobius"/>
    </source>
</evidence>
<dbReference type="SUPFAM" id="SSF81321">
    <property type="entry name" value="Family A G protein-coupled receptor-like"/>
    <property type="match status" value="1"/>
</dbReference>
<keyword evidence="2" id="KW-0472">Membrane</keyword>
<feature type="transmembrane region" description="Helical" evidence="2">
    <location>
        <begin position="86"/>
        <end position="106"/>
    </location>
</feature>
<evidence type="ECO:0000313" key="3">
    <source>
        <dbReference type="Proteomes" id="UP000046393"/>
    </source>
</evidence>
<name>A0A0N5A7N5_9BILA</name>
<dbReference type="CDD" id="cd00637">
    <property type="entry name" value="7tm_classA_rhodopsin-like"/>
    <property type="match status" value="1"/>
</dbReference>
<feature type="transmembrane region" description="Helical" evidence="2">
    <location>
        <begin position="205"/>
        <end position="227"/>
    </location>
</feature>
<dbReference type="Gene3D" id="1.20.1070.10">
    <property type="entry name" value="Rhodopsin 7-helix transmembrane proteins"/>
    <property type="match status" value="1"/>
</dbReference>
<dbReference type="Proteomes" id="UP000046393">
    <property type="component" value="Unplaced"/>
</dbReference>
<proteinExistence type="predicted"/>
<keyword evidence="3" id="KW-1185">Reference proteome</keyword>
<protein>
    <submittedName>
        <fullName evidence="4">G_PROTEIN_RECEP_F1_2 domain-containing protein</fullName>
    </submittedName>
</protein>
<sequence length="518" mass="56972">MAEERKTTRVKKNKEPGWEDIESEGKTRMAPKQRETLNAITLIAYPSTDCCCLFHNSNTVNMVYYPWTSDEDYKTETMLQLIQCRLYIALGTCALIANAIILIVVLTNKALSRKMVLCAFLALANEINGLSYVVSGVGLEVLVRSGNYEGLIGPLDCLTTKPWPLLQIVAGELPVITNLLLNLEISVAAFQPALYRRYWNYKHKIYLGLAGWILSSISAGLAFAFAYKYNDELTIQACGIMDAAGRIFGTFHLAVMAICYLVSCIVIYLVLRSTYKTKTVKEADMRRQKFLLAIDVFALCLVTLPNLLMIGIAWNLIRLSDFYIGIIYGLYAVSSLINLPAFITFRPDFRRQLLKLLLCKRNNVNICVCRTSGPMAEGISFLAVMIFSVVSVDVNSLFAEACAATTTEIPCPVCVNNPADDANPPLNTPTGGVTTSMTSFTDENGCVVNVFSCDCGANTQCAVTLFSNPAQQGNQQTFTRTSPVQFIAQCTTDGSDTWVISGPNGQTYDAASFSCRIA</sequence>
<keyword evidence="2" id="KW-1133">Transmembrane helix</keyword>
<dbReference type="AlphaFoldDB" id="A0A0N5A7N5"/>
<keyword evidence="2" id="KW-0812">Transmembrane</keyword>
<accession>A0A0N5A7N5</accession>
<feature type="transmembrane region" description="Helical" evidence="2">
    <location>
        <begin position="292"/>
        <end position="316"/>
    </location>
</feature>
<reference evidence="4" key="1">
    <citation type="submission" date="2017-02" db="UniProtKB">
        <authorList>
            <consortium name="WormBaseParasite"/>
        </authorList>
    </citation>
    <scope>IDENTIFICATION</scope>
</reference>
<feature type="transmembrane region" description="Helical" evidence="2">
    <location>
        <begin position="322"/>
        <end position="345"/>
    </location>
</feature>
<evidence type="ECO:0000256" key="1">
    <source>
        <dbReference type="SAM" id="MobiDB-lite"/>
    </source>
</evidence>
<feature type="region of interest" description="Disordered" evidence="1">
    <location>
        <begin position="1"/>
        <end position="27"/>
    </location>
</feature>
<evidence type="ECO:0000313" key="4">
    <source>
        <dbReference type="WBParaSite" id="SMUV_0000004101-mRNA-1"/>
    </source>
</evidence>
<feature type="transmembrane region" description="Helical" evidence="2">
    <location>
        <begin position="247"/>
        <end position="271"/>
    </location>
</feature>
<organism evidence="3 4">
    <name type="scientific">Syphacia muris</name>
    <dbReference type="NCBI Taxonomy" id="451379"/>
    <lineage>
        <taxon>Eukaryota</taxon>
        <taxon>Metazoa</taxon>
        <taxon>Ecdysozoa</taxon>
        <taxon>Nematoda</taxon>
        <taxon>Chromadorea</taxon>
        <taxon>Rhabditida</taxon>
        <taxon>Spirurina</taxon>
        <taxon>Oxyuridomorpha</taxon>
        <taxon>Oxyuroidea</taxon>
        <taxon>Oxyuridae</taxon>
        <taxon>Syphacia</taxon>
    </lineage>
</organism>
<dbReference type="WBParaSite" id="SMUV_0000004101-mRNA-1">
    <property type="protein sequence ID" value="SMUV_0000004101-mRNA-1"/>
    <property type="gene ID" value="SMUV_0000004101"/>
</dbReference>